<dbReference type="AlphaFoldDB" id="A0A0N0PB84"/>
<sequence>MPPADVLASQRAREQECERELRLLRELHTPDDDKCPSEEVHSNSSELEELGLVEAEDAPTKHVSVNMSNLIAQLLAHLPEGNSQFLKVYLEVLQQDSPAVIQYVNKEMLCVIETGLAEACGWVQGAAVCCVTWLCMLCLVGEAGLRGWRALHALLQHTTAQQVLEVSHAVCSAVRAPRLLLRLSDALRGPGGPARLADHLVHYALTQCESEGPEAGSWRSLTHVQLAGRSAAAGRPPPRLAAPRHRDHKDALKAGPSLPQQQQQQRQRCTSQVEASPARPVLSHLFPGRDEALHA</sequence>
<dbReference type="InParanoid" id="A0A0N0PB84"/>
<accession>A0A0N0PB84</accession>
<keyword evidence="3" id="KW-1185">Reference proteome</keyword>
<evidence type="ECO:0000256" key="1">
    <source>
        <dbReference type="SAM" id="MobiDB-lite"/>
    </source>
</evidence>
<reference evidence="2 3" key="1">
    <citation type="journal article" date="2015" name="Nat. Commun.">
        <title>Outbred genome sequencing and CRISPR/Cas9 gene editing in butterflies.</title>
        <authorList>
            <person name="Li X."/>
            <person name="Fan D."/>
            <person name="Zhang W."/>
            <person name="Liu G."/>
            <person name="Zhang L."/>
            <person name="Zhao L."/>
            <person name="Fang X."/>
            <person name="Chen L."/>
            <person name="Dong Y."/>
            <person name="Chen Y."/>
            <person name="Ding Y."/>
            <person name="Zhao R."/>
            <person name="Feng M."/>
            <person name="Zhu Y."/>
            <person name="Feng Y."/>
            <person name="Jiang X."/>
            <person name="Zhu D."/>
            <person name="Xiang H."/>
            <person name="Feng X."/>
            <person name="Li S."/>
            <person name="Wang J."/>
            <person name="Zhang G."/>
            <person name="Kronforst M.R."/>
            <person name="Wang W."/>
        </authorList>
    </citation>
    <scope>NUCLEOTIDE SEQUENCE [LARGE SCALE GENOMIC DNA]</scope>
    <source>
        <strain evidence="2">Ya'a_city_454_Pm</strain>
        <tissue evidence="2">Whole body</tissue>
    </source>
</reference>
<evidence type="ECO:0000313" key="2">
    <source>
        <dbReference type="EMBL" id="KPJ10038.1"/>
    </source>
</evidence>
<name>A0A0N0PB84_PAPMA</name>
<organism evidence="2 3">
    <name type="scientific">Papilio machaon</name>
    <name type="common">Old World swallowtail butterfly</name>
    <dbReference type="NCBI Taxonomy" id="76193"/>
    <lineage>
        <taxon>Eukaryota</taxon>
        <taxon>Metazoa</taxon>
        <taxon>Ecdysozoa</taxon>
        <taxon>Arthropoda</taxon>
        <taxon>Hexapoda</taxon>
        <taxon>Insecta</taxon>
        <taxon>Pterygota</taxon>
        <taxon>Neoptera</taxon>
        <taxon>Endopterygota</taxon>
        <taxon>Lepidoptera</taxon>
        <taxon>Glossata</taxon>
        <taxon>Ditrysia</taxon>
        <taxon>Papilionoidea</taxon>
        <taxon>Papilionidae</taxon>
        <taxon>Papilioninae</taxon>
        <taxon>Papilio</taxon>
    </lineage>
</organism>
<protein>
    <submittedName>
        <fullName evidence="2">Uncharacterized protein</fullName>
    </submittedName>
</protein>
<proteinExistence type="predicted"/>
<dbReference type="EMBL" id="KQ461003">
    <property type="protein sequence ID" value="KPJ10038.1"/>
    <property type="molecule type" value="Genomic_DNA"/>
</dbReference>
<gene>
    <name evidence="2" type="ORF">RR48_03826</name>
</gene>
<evidence type="ECO:0000313" key="3">
    <source>
        <dbReference type="Proteomes" id="UP000053240"/>
    </source>
</evidence>
<dbReference type="Proteomes" id="UP000053240">
    <property type="component" value="Unassembled WGS sequence"/>
</dbReference>
<feature type="region of interest" description="Disordered" evidence="1">
    <location>
        <begin position="228"/>
        <end position="295"/>
    </location>
</feature>